<accession>G4YED2</accession>
<feature type="non-terminal residue" evidence="1">
    <location>
        <position position="81"/>
    </location>
</feature>
<evidence type="ECO:0000313" key="1">
    <source>
        <dbReference type="EMBL" id="EGZ26839.1"/>
    </source>
</evidence>
<dbReference type="AlphaFoldDB" id="G4YED2"/>
<dbReference type="SMR" id="G4YED2"/>
<dbReference type="InParanoid" id="G4YED2"/>
<sequence length="81" mass="9245">LNSTDERSGGINTTSIMSKIADKILMKVRMALWLEFGKSDGYVKKALKMKGVPGPALTSHMNYELFVEYVDKAEKYRLDKW</sequence>
<gene>
    <name evidence="1" type="ORF">PHYSODRAFT_390023</name>
</gene>
<dbReference type="Proteomes" id="UP000002640">
    <property type="component" value="Unassembled WGS sequence"/>
</dbReference>
<organism evidence="1 2">
    <name type="scientific">Phytophthora sojae (strain P6497)</name>
    <name type="common">Soybean stem and root rot agent</name>
    <name type="synonym">Phytophthora megasperma f. sp. glycines</name>
    <dbReference type="NCBI Taxonomy" id="1094619"/>
    <lineage>
        <taxon>Eukaryota</taxon>
        <taxon>Sar</taxon>
        <taxon>Stramenopiles</taxon>
        <taxon>Oomycota</taxon>
        <taxon>Peronosporomycetes</taxon>
        <taxon>Peronosporales</taxon>
        <taxon>Peronosporaceae</taxon>
        <taxon>Phytophthora</taxon>
    </lineage>
</organism>
<proteinExistence type="predicted"/>
<protein>
    <submittedName>
        <fullName evidence="1">Uncharacterized protein</fullName>
    </submittedName>
</protein>
<feature type="non-terminal residue" evidence="1">
    <location>
        <position position="1"/>
    </location>
</feature>
<dbReference type="RefSeq" id="XP_009514114.1">
    <property type="nucleotide sequence ID" value="XM_009515819.1"/>
</dbReference>
<reference evidence="1 2" key="1">
    <citation type="journal article" date="2006" name="Science">
        <title>Phytophthora genome sequences uncover evolutionary origins and mechanisms of pathogenesis.</title>
        <authorList>
            <person name="Tyler B.M."/>
            <person name="Tripathy S."/>
            <person name="Zhang X."/>
            <person name="Dehal P."/>
            <person name="Jiang R.H."/>
            <person name="Aerts A."/>
            <person name="Arredondo F.D."/>
            <person name="Baxter L."/>
            <person name="Bensasson D."/>
            <person name="Beynon J.L."/>
            <person name="Chapman J."/>
            <person name="Damasceno C.M."/>
            <person name="Dorrance A.E."/>
            <person name="Dou D."/>
            <person name="Dickerman A.W."/>
            <person name="Dubchak I.L."/>
            <person name="Garbelotto M."/>
            <person name="Gijzen M."/>
            <person name="Gordon S.G."/>
            <person name="Govers F."/>
            <person name="Grunwald N.J."/>
            <person name="Huang W."/>
            <person name="Ivors K.L."/>
            <person name="Jones R.W."/>
            <person name="Kamoun S."/>
            <person name="Krampis K."/>
            <person name="Lamour K.H."/>
            <person name="Lee M.K."/>
            <person name="McDonald W.H."/>
            <person name="Medina M."/>
            <person name="Meijer H.J."/>
            <person name="Nordberg E.K."/>
            <person name="Maclean D.J."/>
            <person name="Ospina-Giraldo M.D."/>
            <person name="Morris P.F."/>
            <person name="Phuntumart V."/>
            <person name="Putnam N.H."/>
            <person name="Rash S."/>
            <person name="Rose J.K."/>
            <person name="Sakihama Y."/>
            <person name="Salamov A.A."/>
            <person name="Savidor A."/>
            <person name="Scheuring C.F."/>
            <person name="Smith B.M."/>
            <person name="Sobral B.W."/>
            <person name="Terry A."/>
            <person name="Torto-Alalibo T.A."/>
            <person name="Win J."/>
            <person name="Xu Z."/>
            <person name="Zhang H."/>
            <person name="Grigoriev I.V."/>
            <person name="Rokhsar D.S."/>
            <person name="Boore J.L."/>
        </authorList>
    </citation>
    <scope>NUCLEOTIDE SEQUENCE [LARGE SCALE GENOMIC DNA]</scope>
    <source>
        <strain evidence="1 2">P6497</strain>
    </source>
</reference>
<name>G4YED2_PHYSP</name>
<dbReference type="KEGG" id="psoj:PHYSODRAFT_390023"/>
<keyword evidence="2" id="KW-1185">Reference proteome</keyword>
<evidence type="ECO:0000313" key="2">
    <source>
        <dbReference type="Proteomes" id="UP000002640"/>
    </source>
</evidence>
<dbReference type="EMBL" id="JH159151">
    <property type="protein sequence ID" value="EGZ26839.1"/>
    <property type="molecule type" value="Genomic_DNA"/>
</dbReference>
<dbReference type="GeneID" id="20651060"/>